<accession>A0ABS9KKE2</accession>
<protein>
    <submittedName>
        <fullName evidence="2">Uncharacterized protein</fullName>
    </submittedName>
</protein>
<keyword evidence="3" id="KW-1185">Reference proteome</keyword>
<feature type="transmembrane region" description="Helical" evidence="1">
    <location>
        <begin position="36"/>
        <end position="54"/>
    </location>
</feature>
<name>A0ABS9KKE2_9BACT</name>
<sequence>MRTFTKIVLTIVILMVGGLIISVLNEARGRHQGGGGPLGVILSFGVIAAITAIWKWKPEAEKNDNSSGKNQQLDKS</sequence>
<organism evidence="2 3">
    <name type="scientific">Terrimonas ginsenosidimutans</name>
    <dbReference type="NCBI Taxonomy" id="2908004"/>
    <lineage>
        <taxon>Bacteria</taxon>
        <taxon>Pseudomonadati</taxon>
        <taxon>Bacteroidota</taxon>
        <taxon>Chitinophagia</taxon>
        <taxon>Chitinophagales</taxon>
        <taxon>Chitinophagaceae</taxon>
        <taxon>Terrimonas</taxon>
    </lineage>
</organism>
<reference evidence="2" key="1">
    <citation type="submission" date="2022-01" db="EMBL/GenBank/DDBJ databases">
        <authorList>
            <person name="Jo J.-H."/>
            <person name="Im W.-T."/>
        </authorList>
    </citation>
    <scope>NUCLEOTIDE SEQUENCE</scope>
    <source>
        <strain evidence="2">NA20</strain>
    </source>
</reference>
<keyword evidence="1" id="KW-1133">Transmembrane helix</keyword>
<dbReference type="EMBL" id="JAKLTR010000001">
    <property type="protein sequence ID" value="MCG2612735.1"/>
    <property type="molecule type" value="Genomic_DNA"/>
</dbReference>
<evidence type="ECO:0000313" key="3">
    <source>
        <dbReference type="Proteomes" id="UP001165367"/>
    </source>
</evidence>
<comment type="caution">
    <text evidence="2">The sequence shown here is derived from an EMBL/GenBank/DDBJ whole genome shotgun (WGS) entry which is preliminary data.</text>
</comment>
<evidence type="ECO:0000256" key="1">
    <source>
        <dbReference type="SAM" id="Phobius"/>
    </source>
</evidence>
<gene>
    <name evidence="2" type="ORF">LZZ85_00525</name>
</gene>
<dbReference type="Proteomes" id="UP001165367">
    <property type="component" value="Unassembled WGS sequence"/>
</dbReference>
<dbReference type="RefSeq" id="WP_237867964.1">
    <property type="nucleotide sequence ID" value="NZ_JAKLTR010000001.1"/>
</dbReference>
<keyword evidence="1" id="KW-0472">Membrane</keyword>
<keyword evidence="1" id="KW-0812">Transmembrane</keyword>
<feature type="transmembrane region" description="Helical" evidence="1">
    <location>
        <begin position="7"/>
        <end position="24"/>
    </location>
</feature>
<proteinExistence type="predicted"/>
<evidence type="ECO:0000313" key="2">
    <source>
        <dbReference type="EMBL" id="MCG2612735.1"/>
    </source>
</evidence>